<name>A0ABV6S496_9SPHN</name>
<evidence type="ECO:0000256" key="1">
    <source>
        <dbReference type="SAM" id="Phobius"/>
    </source>
</evidence>
<dbReference type="RefSeq" id="WP_267218329.1">
    <property type="nucleotide sequence ID" value="NZ_JAPCWC010000001.1"/>
</dbReference>
<reference evidence="2 3" key="1">
    <citation type="submission" date="2024-09" db="EMBL/GenBank/DDBJ databases">
        <authorList>
            <person name="Sun Q."/>
            <person name="Mori K."/>
        </authorList>
    </citation>
    <scope>NUCLEOTIDE SEQUENCE [LARGE SCALE GENOMIC DNA]</scope>
    <source>
        <strain evidence="2 3">CICC 11035S</strain>
    </source>
</reference>
<feature type="transmembrane region" description="Helical" evidence="1">
    <location>
        <begin position="81"/>
        <end position="100"/>
    </location>
</feature>
<dbReference type="EMBL" id="JBHLTM010000026">
    <property type="protein sequence ID" value="MFC0684060.1"/>
    <property type="molecule type" value="Genomic_DNA"/>
</dbReference>
<accession>A0ABV6S496</accession>
<comment type="caution">
    <text evidence="2">The sequence shown here is derived from an EMBL/GenBank/DDBJ whole genome shotgun (WGS) entry which is preliminary data.</text>
</comment>
<feature type="transmembrane region" description="Helical" evidence="1">
    <location>
        <begin position="26"/>
        <end position="46"/>
    </location>
</feature>
<evidence type="ECO:0000313" key="3">
    <source>
        <dbReference type="Proteomes" id="UP001589858"/>
    </source>
</evidence>
<dbReference type="Proteomes" id="UP001589858">
    <property type="component" value="Unassembled WGS sequence"/>
</dbReference>
<keyword evidence="1" id="KW-1133">Transmembrane helix</keyword>
<evidence type="ECO:0008006" key="4">
    <source>
        <dbReference type="Google" id="ProtNLM"/>
    </source>
</evidence>
<proteinExistence type="predicted"/>
<keyword evidence="3" id="KW-1185">Reference proteome</keyword>
<keyword evidence="1" id="KW-0472">Membrane</keyword>
<sequence length="103" mass="10433">MTEPLHAPSLARRRWSVASRTLAGTLGAYGVTAMGTAALSLVLAALGMDRAEAVTAATLASYAVFAAIAIAVFHAASPARAWGGLIAAAVPLSLICWLLATAR</sequence>
<evidence type="ECO:0000313" key="2">
    <source>
        <dbReference type="EMBL" id="MFC0684060.1"/>
    </source>
</evidence>
<protein>
    <recommendedName>
        <fullName evidence="4">Iron transporter</fullName>
    </recommendedName>
</protein>
<keyword evidence="1" id="KW-0812">Transmembrane</keyword>
<gene>
    <name evidence="2" type="ORF">ACFFF8_05600</name>
</gene>
<feature type="transmembrane region" description="Helical" evidence="1">
    <location>
        <begin position="53"/>
        <end position="75"/>
    </location>
</feature>
<organism evidence="2 3">
    <name type="scientific">Novosphingobium clariflavum</name>
    <dbReference type="NCBI Taxonomy" id="2029884"/>
    <lineage>
        <taxon>Bacteria</taxon>
        <taxon>Pseudomonadati</taxon>
        <taxon>Pseudomonadota</taxon>
        <taxon>Alphaproteobacteria</taxon>
        <taxon>Sphingomonadales</taxon>
        <taxon>Sphingomonadaceae</taxon>
        <taxon>Novosphingobium</taxon>
    </lineage>
</organism>